<comment type="caution">
    <text evidence="1">The sequence shown here is derived from an EMBL/GenBank/DDBJ whole genome shotgun (WGS) entry which is preliminary data.</text>
</comment>
<name>A0A0F9PRW8_9ZZZZ</name>
<evidence type="ECO:0000313" key="1">
    <source>
        <dbReference type="EMBL" id="KKN03806.1"/>
    </source>
</evidence>
<reference evidence="1" key="1">
    <citation type="journal article" date="2015" name="Nature">
        <title>Complex archaea that bridge the gap between prokaryotes and eukaryotes.</title>
        <authorList>
            <person name="Spang A."/>
            <person name="Saw J.H."/>
            <person name="Jorgensen S.L."/>
            <person name="Zaremba-Niedzwiedzka K."/>
            <person name="Martijn J."/>
            <person name="Lind A.E."/>
            <person name="van Eijk R."/>
            <person name="Schleper C."/>
            <person name="Guy L."/>
            <person name="Ettema T.J."/>
        </authorList>
    </citation>
    <scope>NUCLEOTIDE SEQUENCE</scope>
</reference>
<sequence>MSNQTFKKAKSMNKLLATGAMSLVLLSGGAAIAQPGVGPLIYGLQAEQLEYRIDKNNEKILVWDFDVVVGNDELRLVFRSEAEMETATKDFEKFENQIRLQKPISTFFDAVVGVRADTPTNAPERYNLVVGVKGLAPQWFEIDADLYLSEYSFGRFEGEYEALITNRLILTPSIEVTMPFVDDLASGQVAGGATVELGARLSYDLVGRAISPYIGINYQKSYGGTGDLLQAAGRPTENISLVVGTRLFF</sequence>
<dbReference type="AlphaFoldDB" id="A0A0F9PRW8"/>
<organism evidence="1">
    <name type="scientific">marine sediment metagenome</name>
    <dbReference type="NCBI Taxonomy" id="412755"/>
    <lineage>
        <taxon>unclassified sequences</taxon>
        <taxon>metagenomes</taxon>
        <taxon>ecological metagenomes</taxon>
    </lineage>
</organism>
<dbReference type="GO" id="GO:0005507">
    <property type="term" value="F:copper ion binding"/>
    <property type="evidence" value="ECO:0007669"/>
    <property type="project" value="InterPro"/>
</dbReference>
<dbReference type="Pfam" id="PF05275">
    <property type="entry name" value="CopB"/>
    <property type="match status" value="1"/>
</dbReference>
<proteinExistence type="predicted"/>
<protein>
    <recommendedName>
        <fullName evidence="2">Copper resistance protein B</fullName>
    </recommendedName>
</protein>
<evidence type="ECO:0008006" key="2">
    <source>
        <dbReference type="Google" id="ProtNLM"/>
    </source>
</evidence>
<dbReference type="InterPro" id="IPR007939">
    <property type="entry name" value="Cu-R_B_prcur"/>
</dbReference>
<dbReference type="GO" id="GO:0009279">
    <property type="term" value="C:cell outer membrane"/>
    <property type="evidence" value="ECO:0007669"/>
    <property type="project" value="InterPro"/>
</dbReference>
<dbReference type="EMBL" id="LAZR01004994">
    <property type="protein sequence ID" value="KKN03806.1"/>
    <property type="molecule type" value="Genomic_DNA"/>
</dbReference>
<accession>A0A0F9PRW8</accession>
<dbReference type="GO" id="GO:0006878">
    <property type="term" value="P:intracellular copper ion homeostasis"/>
    <property type="evidence" value="ECO:0007669"/>
    <property type="project" value="InterPro"/>
</dbReference>
<gene>
    <name evidence="1" type="ORF">LCGC14_1104040</name>
</gene>